<dbReference type="PANTHER" id="PTHR24186:SF37">
    <property type="entry name" value="PGG DOMAIN-CONTAINING PROTEIN"/>
    <property type="match status" value="1"/>
</dbReference>
<dbReference type="PANTHER" id="PTHR24186">
    <property type="entry name" value="PROTEIN PHOSPHATASE 1 REGULATORY SUBUNIT"/>
    <property type="match status" value="1"/>
</dbReference>
<evidence type="ECO:0000256" key="7">
    <source>
        <dbReference type="SAM" id="Phobius"/>
    </source>
</evidence>
<name>A0AAV9DST0_ACOCL</name>
<accession>A0AAV9DST0</accession>
<feature type="transmembrane region" description="Helical" evidence="7">
    <location>
        <begin position="93"/>
        <end position="113"/>
    </location>
</feature>
<keyword evidence="3" id="KW-0677">Repeat</keyword>
<feature type="domain" description="PGG" evidence="8">
    <location>
        <begin position="8"/>
        <end position="109"/>
    </location>
</feature>
<feature type="transmembrane region" description="Helical" evidence="7">
    <location>
        <begin position="119"/>
        <end position="143"/>
    </location>
</feature>
<dbReference type="InterPro" id="IPR026961">
    <property type="entry name" value="PGG_dom"/>
</dbReference>
<protein>
    <recommendedName>
        <fullName evidence="8">PGG domain-containing protein</fullName>
    </recommendedName>
</protein>
<comment type="caution">
    <text evidence="9">The sequence shown here is derived from an EMBL/GenBank/DDBJ whole genome shotgun (WGS) entry which is preliminary data.</text>
</comment>
<evidence type="ECO:0000313" key="9">
    <source>
        <dbReference type="EMBL" id="KAK1304761.1"/>
    </source>
</evidence>
<evidence type="ECO:0000256" key="6">
    <source>
        <dbReference type="ARBA" id="ARBA00023136"/>
    </source>
</evidence>
<keyword evidence="4 7" id="KW-1133">Transmembrane helix</keyword>
<dbReference type="EMBL" id="JAUJYO010000011">
    <property type="protein sequence ID" value="KAK1304761.1"/>
    <property type="molecule type" value="Genomic_DNA"/>
</dbReference>
<feature type="transmembrane region" description="Helical" evidence="7">
    <location>
        <begin position="70"/>
        <end position="86"/>
    </location>
</feature>
<evidence type="ECO:0000259" key="8">
    <source>
        <dbReference type="Pfam" id="PF13962"/>
    </source>
</evidence>
<reference evidence="9" key="2">
    <citation type="submission" date="2023-06" db="EMBL/GenBank/DDBJ databases">
        <authorList>
            <person name="Ma L."/>
            <person name="Liu K.-W."/>
            <person name="Li Z."/>
            <person name="Hsiao Y.-Y."/>
            <person name="Qi Y."/>
            <person name="Fu T."/>
            <person name="Tang G."/>
            <person name="Zhang D."/>
            <person name="Sun W.-H."/>
            <person name="Liu D.-K."/>
            <person name="Li Y."/>
            <person name="Chen G.-Z."/>
            <person name="Liu X.-D."/>
            <person name="Liao X.-Y."/>
            <person name="Jiang Y.-T."/>
            <person name="Yu X."/>
            <person name="Hao Y."/>
            <person name="Huang J."/>
            <person name="Zhao X.-W."/>
            <person name="Ke S."/>
            <person name="Chen Y.-Y."/>
            <person name="Wu W.-L."/>
            <person name="Hsu J.-L."/>
            <person name="Lin Y.-F."/>
            <person name="Huang M.-D."/>
            <person name="Li C.-Y."/>
            <person name="Huang L."/>
            <person name="Wang Z.-W."/>
            <person name="Zhao X."/>
            <person name="Zhong W.-Y."/>
            <person name="Peng D.-H."/>
            <person name="Ahmad S."/>
            <person name="Lan S."/>
            <person name="Zhang J.-S."/>
            <person name="Tsai W.-C."/>
            <person name="Van De Peer Y."/>
            <person name="Liu Z.-J."/>
        </authorList>
    </citation>
    <scope>NUCLEOTIDE SEQUENCE</scope>
    <source>
        <strain evidence="9">CP</strain>
        <tissue evidence="9">Leaves</tissue>
    </source>
</reference>
<dbReference type="Proteomes" id="UP001180020">
    <property type="component" value="Unassembled WGS sequence"/>
</dbReference>
<dbReference type="Pfam" id="PF13962">
    <property type="entry name" value="PGG"/>
    <property type="match status" value="1"/>
</dbReference>
<proteinExistence type="predicted"/>
<evidence type="ECO:0000256" key="1">
    <source>
        <dbReference type="ARBA" id="ARBA00004141"/>
    </source>
</evidence>
<evidence type="ECO:0000256" key="3">
    <source>
        <dbReference type="ARBA" id="ARBA00022737"/>
    </source>
</evidence>
<evidence type="ECO:0000256" key="2">
    <source>
        <dbReference type="ARBA" id="ARBA00022692"/>
    </source>
</evidence>
<evidence type="ECO:0000313" key="10">
    <source>
        <dbReference type="Proteomes" id="UP001180020"/>
    </source>
</evidence>
<dbReference type="GO" id="GO:0005886">
    <property type="term" value="C:plasma membrane"/>
    <property type="evidence" value="ECO:0007669"/>
    <property type="project" value="TreeGrafter"/>
</dbReference>
<evidence type="ECO:0000256" key="5">
    <source>
        <dbReference type="ARBA" id="ARBA00023043"/>
    </source>
</evidence>
<organism evidence="9 10">
    <name type="scientific">Acorus calamus</name>
    <name type="common">Sweet flag</name>
    <dbReference type="NCBI Taxonomy" id="4465"/>
    <lineage>
        <taxon>Eukaryota</taxon>
        <taxon>Viridiplantae</taxon>
        <taxon>Streptophyta</taxon>
        <taxon>Embryophyta</taxon>
        <taxon>Tracheophyta</taxon>
        <taxon>Spermatophyta</taxon>
        <taxon>Magnoliopsida</taxon>
        <taxon>Liliopsida</taxon>
        <taxon>Acoraceae</taxon>
        <taxon>Acorus</taxon>
    </lineage>
</organism>
<keyword evidence="5" id="KW-0040">ANK repeat</keyword>
<comment type="subcellular location">
    <subcellularLocation>
        <location evidence="1">Membrane</location>
        <topology evidence="1">Multi-pass membrane protein</topology>
    </subcellularLocation>
</comment>
<keyword evidence="6 7" id="KW-0472">Membrane</keyword>
<keyword evidence="10" id="KW-1185">Reference proteome</keyword>
<reference evidence="9" key="1">
    <citation type="journal article" date="2023" name="Nat. Commun.">
        <title>Diploid and tetraploid genomes of Acorus and the evolution of monocots.</title>
        <authorList>
            <person name="Ma L."/>
            <person name="Liu K.W."/>
            <person name="Li Z."/>
            <person name="Hsiao Y.Y."/>
            <person name="Qi Y."/>
            <person name="Fu T."/>
            <person name="Tang G.D."/>
            <person name="Zhang D."/>
            <person name="Sun W.H."/>
            <person name="Liu D.K."/>
            <person name="Li Y."/>
            <person name="Chen G.Z."/>
            <person name="Liu X.D."/>
            <person name="Liao X.Y."/>
            <person name="Jiang Y.T."/>
            <person name="Yu X."/>
            <person name="Hao Y."/>
            <person name="Huang J."/>
            <person name="Zhao X.W."/>
            <person name="Ke S."/>
            <person name="Chen Y.Y."/>
            <person name="Wu W.L."/>
            <person name="Hsu J.L."/>
            <person name="Lin Y.F."/>
            <person name="Huang M.D."/>
            <person name="Li C.Y."/>
            <person name="Huang L."/>
            <person name="Wang Z.W."/>
            <person name="Zhao X."/>
            <person name="Zhong W.Y."/>
            <person name="Peng D.H."/>
            <person name="Ahmad S."/>
            <person name="Lan S."/>
            <person name="Zhang J.S."/>
            <person name="Tsai W.C."/>
            <person name="Van de Peer Y."/>
            <person name="Liu Z.J."/>
        </authorList>
    </citation>
    <scope>NUCLEOTIDE SEQUENCE</scope>
    <source>
        <strain evidence="9">CP</strain>
    </source>
</reference>
<feature type="transmembrane region" description="Helical" evidence="7">
    <location>
        <begin position="12"/>
        <end position="32"/>
    </location>
</feature>
<dbReference type="AlphaFoldDB" id="A0AAV9DST0"/>
<evidence type="ECO:0000256" key="4">
    <source>
        <dbReference type="ARBA" id="ARBA00022989"/>
    </source>
</evidence>
<keyword evidence="2 7" id="KW-0812">Transmembrane</keyword>
<sequence>MGWSEVFFKEVRGALLMVAALIATVTFSAGIYPPGGFWQDDGKGHTAGKPILADKNMHKYKKFMDHNTHAFIQSLLLIMLLIFSYATPCHTLLVALVFCVGVSLLVTMVLMASEEMKSYALIYLVALSIVIFVTWIITCLGRLAKRLTIGESRAAAAEGGSYSMEDGTRRGP</sequence>
<gene>
    <name evidence="9" type="ORF">QJS10_CPB11g01830</name>
</gene>